<dbReference type="Pfam" id="PF13347">
    <property type="entry name" value="MFS_2"/>
    <property type="match status" value="1"/>
</dbReference>
<dbReference type="OMA" id="AYCALEC"/>
<keyword evidence="3" id="KW-1185">Reference proteome</keyword>
<dbReference type="Proteomes" id="UP000008068">
    <property type="component" value="Unassembled WGS sequence"/>
</dbReference>
<keyword evidence="1" id="KW-0812">Transmembrane</keyword>
<dbReference type="PANTHER" id="PTHR28658:SF1">
    <property type="entry name" value="MAJOR FACILITATOR SUPERFAMILY DOMAIN CONTAINING 13B"/>
    <property type="match status" value="1"/>
</dbReference>
<name>G0NWL6_CAEBE</name>
<feature type="transmembrane region" description="Helical" evidence="1">
    <location>
        <begin position="126"/>
        <end position="150"/>
    </location>
</feature>
<feature type="transmembrane region" description="Helical" evidence="1">
    <location>
        <begin position="12"/>
        <end position="31"/>
    </location>
</feature>
<sequence>MRKPLLSIGLSQFGLSILQTLFMFYYVKVYLNQFHVSSKWFNIAQTLFMFWNTINDPLFGYLQEIRGSWLNNRLLVIKTLSPFLVGSFIFMWIPWSSAPYQSAIENNITTTVRPEESKSNMEGVHLILSLFLYDAFFSAIGVAWGALFADTTQNQPLLKVKALKYSQIAILVSASSIAMTEKMSNSLKNFPVFQAICFAAAILALICLWTGSQLGGSSSKKEDREDGTELLIAKSRDEKELTFRENVHNSYELTKQILSQRQFLAIVITNFFHTARSVAHMNFASIITDVVLPGDIIPSGSTRRGLFFLLLIIAPQIALIFNENLIGRIGAVNVAFYSYIASFLSGFMILLSHNPYLIMVFMFIDSITVHMIAPLFNILLSDFVDDDARKNKRPDGIASIIFSLNAVFAKPAQSIAPVIVVYFLDQAGYQNYLTTKVNSAELKHMMTLILFMTPLVIGGIQYLVLKSMYNFRRPNNNRNTHVI</sequence>
<dbReference type="eggNOG" id="ENOG502QQN2">
    <property type="taxonomic scope" value="Eukaryota"/>
</dbReference>
<feature type="transmembrane region" description="Helical" evidence="1">
    <location>
        <begin position="357"/>
        <end position="380"/>
    </location>
</feature>
<proteinExistence type="predicted"/>
<dbReference type="InterPro" id="IPR036259">
    <property type="entry name" value="MFS_trans_sf"/>
</dbReference>
<feature type="transmembrane region" description="Helical" evidence="1">
    <location>
        <begin position="74"/>
        <end position="93"/>
    </location>
</feature>
<dbReference type="PANTHER" id="PTHR28658">
    <property type="entry name" value="TRANSMEMBRANE PROTEIN 180"/>
    <property type="match status" value="1"/>
</dbReference>
<dbReference type="InterPro" id="IPR040035">
    <property type="entry name" value="TMEM180"/>
</dbReference>
<gene>
    <name evidence="2" type="ORF">CAEBREN_21401</name>
</gene>
<feature type="transmembrane region" description="Helical" evidence="1">
    <location>
        <begin position="192"/>
        <end position="211"/>
    </location>
</feature>
<dbReference type="OrthoDB" id="189226at2759"/>
<keyword evidence="1" id="KW-1133">Transmembrane helix</keyword>
<reference evidence="3" key="1">
    <citation type="submission" date="2011-07" db="EMBL/GenBank/DDBJ databases">
        <authorList>
            <consortium name="Caenorhabditis brenneri Sequencing and Analysis Consortium"/>
            <person name="Wilson R.K."/>
        </authorList>
    </citation>
    <scope>NUCLEOTIDE SEQUENCE [LARGE SCALE GENOMIC DNA]</scope>
    <source>
        <strain evidence="3">PB2801</strain>
    </source>
</reference>
<dbReference type="STRING" id="135651.G0NWL6"/>
<dbReference type="Gene3D" id="1.20.1250.20">
    <property type="entry name" value="MFS general substrate transporter like domains"/>
    <property type="match status" value="1"/>
</dbReference>
<keyword evidence="1" id="KW-0472">Membrane</keyword>
<dbReference type="AlphaFoldDB" id="G0NWL6"/>
<dbReference type="FunCoup" id="G0NWL6">
    <property type="interactions" value="773"/>
</dbReference>
<evidence type="ECO:0000313" key="3">
    <source>
        <dbReference type="Proteomes" id="UP000008068"/>
    </source>
</evidence>
<feature type="transmembrane region" description="Helical" evidence="1">
    <location>
        <begin position="334"/>
        <end position="351"/>
    </location>
</feature>
<dbReference type="EMBL" id="GL379965">
    <property type="protein sequence ID" value="EGT38839.1"/>
    <property type="molecule type" value="Genomic_DNA"/>
</dbReference>
<evidence type="ECO:0000256" key="1">
    <source>
        <dbReference type="SAM" id="Phobius"/>
    </source>
</evidence>
<dbReference type="HOGENOM" id="CLU_034985_1_0_1"/>
<dbReference type="SUPFAM" id="SSF103473">
    <property type="entry name" value="MFS general substrate transporter"/>
    <property type="match status" value="1"/>
</dbReference>
<dbReference type="InParanoid" id="G0NWL6"/>
<organism evidence="3">
    <name type="scientific">Caenorhabditis brenneri</name>
    <name type="common">Nematode worm</name>
    <dbReference type="NCBI Taxonomy" id="135651"/>
    <lineage>
        <taxon>Eukaryota</taxon>
        <taxon>Metazoa</taxon>
        <taxon>Ecdysozoa</taxon>
        <taxon>Nematoda</taxon>
        <taxon>Chromadorea</taxon>
        <taxon>Rhabditida</taxon>
        <taxon>Rhabditina</taxon>
        <taxon>Rhabditomorpha</taxon>
        <taxon>Rhabditoidea</taxon>
        <taxon>Rhabditidae</taxon>
        <taxon>Peloderinae</taxon>
        <taxon>Caenorhabditis</taxon>
    </lineage>
</organism>
<evidence type="ECO:0000313" key="2">
    <source>
        <dbReference type="EMBL" id="EGT38839.1"/>
    </source>
</evidence>
<feature type="transmembrane region" description="Helical" evidence="1">
    <location>
        <begin position="43"/>
        <end position="62"/>
    </location>
</feature>
<protein>
    <submittedName>
        <fullName evidence="2">Uncharacterized protein</fullName>
    </submittedName>
</protein>
<feature type="transmembrane region" description="Helical" evidence="1">
    <location>
        <begin position="400"/>
        <end position="424"/>
    </location>
</feature>
<accession>G0NWL6</accession>
<feature type="transmembrane region" description="Helical" evidence="1">
    <location>
        <begin position="305"/>
        <end position="322"/>
    </location>
</feature>
<feature type="transmembrane region" description="Helical" evidence="1">
    <location>
        <begin position="444"/>
        <end position="465"/>
    </location>
</feature>